<keyword evidence="3" id="KW-0862">Zinc</keyword>
<organism evidence="7 8">
    <name type="scientific">Phrynocephalus forsythii</name>
    <dbReference type="NCBI Taxonomy" id="171643"/>
    <lineage>
        <taxon>Eukaryota</taxon>
        <taxon>Metazoa</taxon>
        <taxon>Chordata</taxon>
        <taxon>Craniata</taxon>
        <taxon>Vertebrata</taxon>
        <taxon>Euteleostomi</taxon>
        <taxon>Lepidosauria</taxon>
        <taxon>Squamata</taxon>
        <taxon>Bifurcata</taxon>
        <taxon>Unidentata</taxon>
        <taxon>Episquamata</taxon>
        <taxon>Toxicofera</taxon>
        <taxon>Iguania</taxon>
        <taxon>Acrodonta</taxon>
        <taxon>Agamidae</taxon>
        <taxon>Agaminae</taxon>
        <taxon>Phrynocephalus</taxon>
    </lineage>
</organism>
<evidence type="ECO:0000256" key="2">
    <source>
        <dbReference type="ARBA" id="ARBA00022771"/>
    </source>
</evidence>
<keyword evidence="8" id="KW-1185">Reference proteome</keyword>
<sequence length="363" mass="40855">MGSPGGVELGFAEEVAEAVGWRLRREQFPCKVGGRPAWLGEAGVPGPGELRCGTCGRPCAFLLQLYAPLLERPDAFHRSLFLFGCRQPACYRLAGPAPGCLKVFRNQLPRKNDTYSYDPPPEEPPVEPLPCVNLELKCGAKLCRVCGCLAPKRCSKCHKAHYCSQDHQIRDWKKGHKVTCSEPDTMNDVLPDHNFLFPEYEIVREPEEIDASNIDETEQDNLGKNEATSTGSSYETSDFPDENFLEAMAKHETQDDKIFQKFKQRISLEPEQIIRYCRGGEGPLWISGENIPQEIDIPDCSCGAKRTFEFQVMPQLLNHLKVDSLEESIDWGILAIYTCAKNCNTSNLYAEDFIWKQDISKSV</sequence>
<feature type="compositionally biased region" description="Polar residues" evidence="5">
    <location>
        <begin position="220"/>
        <end position="236"/>
    </location>
</feature>
<proteinExistence type="predicted"/>
<feature type="compositionally biased region" description="Acidic residues" evidence="5">
    <location>
        <begin position="207"/>
        <end position="219"/>
    </location>
</feature>
<dbReference type="Pfam" id="PF04194">
    <property type="entry name" value="PDCD2_C"/>
    <property type="match status" value="1"/>
</dbReference>
<dbReference type="GO" id="GO:0008270">
    <property type="term" value="F:zinc ion binding"/>
    <property type="evidence" value="ECO:0007669"/>
    <property type="project" value="UniProtKB-KW"/>
</dbReference>
<accession>A0A9Q0Y759</accession>
<dbReference type="OrthoDB" id="443682at2759"/>
<dbReference type="EMBL" id="JAPFRF010000002">
    <property type="protein sequence ID" value="KAJ7342214.1"/>
    <property type="molecule type" value="Genomic_DNA"/>
</dbReference>
<evidence type="ECO:0000256" key="1">
    <source>
        <dbReference type="ARBA" id="ARBA00022723"/>
    </source>
</evidence>
<evidence type="ECO:0000259" key="6">
    <source>
        <dbReference type="PROSITE" id="PS50865"/>
    </source>
</evidence>
<dbReference type="Proteomes" id="UP001142489">
    <property type="component" value="Unassembled WGS sequence"/>
</dbReference>
<evidence type="ECO:0000313" key="8">
    <source>
        <dbReference type="Proteomes" id="UP001142489"/>
    </source>
</evidence>
<dbReference type="InterPro" id="IPR007320">
    <property type="entry name" value="PDCD2_C"/>
</dbReference>
<dbReference type="GO" id="GO:0005737">
    <property type="term" value="C:cytoplasm"/>
    <property type="evidence" value="ECO:0007669"/>
    <property type="project" value="InterPro"/>
</dbReference>
<name>A0A9Q0Y759_9SAUR</name>
<feature type="domain" description="MYND-type" evidence="6">
    <location>
        <begin position="143"/>
        <end position="180"/>
    </location>
</feature>
<dbReference type="GO" id="GO:0005634">
    <property type="term" value="C:nucleus"/>
    <property type="evidence" value="ECO:0007669"/>
    <property type="project" value="TreeGrafter"/>
</dbReference>
<dbReference type="InterPro" id="IPR002893">
    <property type="entry name" value="Znf_MYND"/>
</dbReference>
<keyword evidence="2 4" id="KW-0863">Zinc-finger</keyword>
<dbReference type="PROSITE" id="PS50865">
    <property type="entry name" value="ZF_MYND_2"/>
    <property type="match status" value="1"/>
</dbReference>
<dbReference type="PANTHER" id="PTHR12298:SF4">
    <property type="entry name" value="PROGRAMMED CELL DEATH PROTEIN 2"/>
    <property type="match status" value="1"/>
</dbReference>
<dbReference type="Gene3D" id="6.10.140.2220">
    <property type="match status" value="1"/>
</dbReference>
<gene>
    <name evidence="7" type="ORF">JRQ81_009676</name>
</gene>
<evidence type="ECO:0000256" key="5">
    <source>
        <dbReference type="SAM" id="MobiDB-lite"/>
    </source>
</evidence>
<dbReference type="SUPFAM" id="SSF144232">
    <property type="entry name" value="HIT/MYND zinc finger-like"/>
    <property type="match status" value="1"/>
</dbReference>
<evidence type="ECO:0000313" key="7">
    <source>
        <dbReference type="EMBL" id="KAJ7342214.1"/>
    </source>
</evidence>
<protein>
    <recommendedName>
        <fullName evidence="6">MYND-type domain-containing protein</fullName>
    </recommendedName>
</protein>
<keyword evidence="1" id="KW-0479">Metal-binding</keyword>
<feature type="region of interest" description="Disordered" evidence="5">
    <location>
        <begin position="207"/>
        <end position="237"/>
    </location>
</feature>
<evidence type="ECO:0000256" key="4">
    <source>
        <dbReference type="PROSITE-ProRule" id="PRU00134"/>
    </source>
</evidence>
<comment type="caution">
    <text evidence="7">The sequence shown here is derived from an EMBL/GenBank/DDBJ whole genome shotgun (WGS) entry which is preliminary data.</text>
</comment>
<dbReference type="Pfam" id="PF01753">
    <property type="entry name" value="zf-MYND"/>
    <property type="match status" value="1"/>
</dbReference>
<dbReference type="AlphaFoldDB" id="A0A9Q0Y759"/>
<evidence type="ECO:0000256" key="3">
    <source>
        <dbReference type="ARBA" id="ARBA00022833"/>
    </source>
</evidence>
<reference evidence="7" key="1">
    <citation type="journal article" date="2023" name="DNA Res.">
        <title>Chromosome-level genome assembly of Phrynocephalus forsythii using third-generation DNA sequencing and Hi-C analysis.</title>
        <authorList>
            <person name="Qi Y."/>
            <person name="Zhao W."/>
            <person name="Zhao Y."/>
            <person name="Niu C."/>
            <person name="Cao S."/>
            <person name="Zhang Y."/>
        </authorList>
    </citation>
    <scope>NUCLEOTIDE SEQUENCE</scope>
    <source>
        <tissue evidence="7">Muscle</tissue>
    </source>
</reference>
<dbReference type="PANTHER" id="PTHR12298">
    <property type="entry name" value="PCDC2 PROGRAMMED CELL DEATH PROTEIN 2 -RELATED"/>
    <property type="match status" value="1"/>
</dbReference>